<evidence type="ECO:0000313" key="4">
    <source>
        <dbReference type="Proteomes" id="UP000185062"/>
    </source>
</evidence>
<dbReference type="PANTHER" id="PTHR46594:SF4">
    <property type="entry name" value="P-TYPE CATION-TRANSPORTING ATPASE"/>
    <property type="match status" value="1"/>
</dbReference>
<protein>
    <submittedName>
        <fullName evidence="3">Copper chaperone</fullName>
    </submittedName>
</protein>
<dbReference type="STRING" id="44575.SAMN05216419_101245"/>
<dbReference type="SUPFAM" id="SSF55008">
    <property type="entry name" value="HMA, heavy metal-associated domain"/>
    <property type="match status" value="1"/>
</dbReference>
<keyword evidence="1" id="KW-0479">Metal-binding</keyword>
<dbReference type="InterPro" id="IPR036163">
    <property type="entry name" value="HMA_dom_sf"/>
</dbReference>
<keyword evidence="4" id="KW-1185">Reference proteome</keyword>
<evidence type="ECO:0000313" key="3">
    <source>
        <dbReference type="EMBL" id="SIO43421.1"/>
    </source>
</evidence>
<dbReference type="CDD" id="cd00371">
    <property type="entry name" value="HMA"/>
    <property type="match status" value="1"/>
</dbReference>
<dbReference type="GO" id="GO:0046872">
    <property type="term" value="F:metal ion binding"/>
    <property type="evidence" value="ECO:0007669"/>
    <property type="project" value="UniProtKB-KW"/>
</dbReference>
<accession>A0A1N6JGV7</accession>
<dbReference type="Pfam" id="PF00403">
    <property type="entry name" value="HMA"/>
    <property type="match status" value="1"/>
</dbReference>
<name>A0A1N6JGV7_9PROT</name>
<dbReference type="RefSeq" id="WP_028461388.1">
    <property type="nucleotide sequence ID" value="NZ_FSRO01000001.1"/>
</dbReference>
<evidence type="ECO:0000259" key="2">
    <source>
        <dbReference type="PROSITE" id="PS50846"/>
    </source>
</evidence>
<dbReference type="InterPro" id="IPR006121">
    <property type="entry name" value="HMA_dom"/>
</dbReference>
<dbReference type="PROSITE" id="PS50846">
    <property type="entry name" value="HMA_2"/>
    <property type="match status" value="1"/>
</dbReference>
<organism evidence="3 4">
    <name type="scientific">Nitrosomonas cryotolerans ATCC 49181</name>
    <dbReference type="NCBI Taxonomy" id="1131553"/>
    <lineage>
        <taxon>Bacteria</taxon>
        <taxon>Pseudomonadati</taxon>
        <taxon>Pseudomonadota</taxon>
        <taxon>Betaproteobacteria</taxon>
        <taxon>Nitrosomonadales</taxon>
        <taxon>Nitrosomonadaceae</taxon>
        <taxon>Nitrosomonas</taxon>
    </lineage>
</organism>
<dbReference type="AlphaFoldDB" id="A0A1N6JGV7"/>
<proteinExistence type="predicted"/>
<dbReference type="FunFam" id="3.30.70.100:FF:000001">
    <property type="entry name" value="ATPase copper transporting beta"/>
    <property type="match status" value="1"/>
</dbReference>
<dbReference type="eggNOG" id="COG2608">
    <property type="taxonomic scope" value="Bacteria"/>
</dbReference>
<dbReference type="PANTHER" id="PTHR46594">
    <property type="entry name" value="P-TYPE CATION-TRANSPORTING ATPASE"/>
    <property type="match status" value="1"/>
</dbReference>
<dbReference type="EMBL" id="FSRO01000001">
    <property type="protein sequence ID" value="SIO43421.1"/>
    <property type="molecule type" value="Genomic_DNA"/>
</dbReference>
<reference evidence="3 4" key="1">
    <citation type="submission" date="2016-12" db="EMBL/GenBank/DDBJ databases">
        <authorList>
            <person name="Song W.-J."/>
            <person name="Kurnit D.M."/>
        </authorList>
    </citation>
    <scope>NUCLEOTIDE SEQUENCE [LARGE SCALE GENOMIC DNA]</scope>
    <source>
        <strain evidence="3 4">ATCC 49181</strain>
    </source>
</reference>
<gene>
    <name evidence="3" type="ORF">SAMN02743940_2598</name>
</gene>
<dbReference type="Proteomes" id="UP000185062">
    <property type="component" value="Unassembled WGS sequence"/>
</dbReference>
<feature type="domain" description="HMA" evidence="2">
    <location>
        <begin position="3"/>
        <end position="69"/>
    </location>
</feature>
<evidence type="ECO:0000256" key="1">
    <source>
        <dbReference type="ARBA" id="ARBA00022723"/>
    </source>
</evidence>
<sequence length="71" mass="7617">MIQTTLIKIGGMTCMGCVKSIQTILDGTSGINQVEISLDQALATIQHDPAIVDVDQLKAIIEDTGFEIINE</sequence>
<dbReference type="Gene3D" id="3.30.70.100">
    <property type="match status" value="1"/>
</dbReference>
<dbReference type="PROSITE" id="PS01047">
    <property type="entry name" value="HMA_1"/>
    <property type="match status" value="1"/>
</dbReference>
<dbReference type="InterPro" id="IPR017969">
    <property type="entry name" value="Heavy-metal-associated_CS"/>
</dbReference>